<dbReference type="InterPro" id="IPR044189">
    <property type="entry name" value="XPO4/7-like"/>
</dbReference>
<evidence type="ECO:0000256" key="1">
    <source>
        <dbReference type="ARBA" id="ARBA00004123"/>
    </source>
</evidence>
<evidence type="ECO:0000256" key="5">
    <source>
        <dbReference type="ARBA" id="ARBA00022490"/>
    </source>
</evidence>
<reference evidence="10" key="1">
    <citation type="submission" date="2022-06" db="EMBL/GenBank/DDBJ databases">
        <authorList>
            <person name="Berger JAMES D."/>
            <person name="Berger JAMES D."/>
        </authorList>
    </citation>
    <scope>NUCLEOTIDE SEQUENCE [LARGE SCALE GENOMIC DNA]</scope>
</reference>
<feature type="domain" description="Exportin-7/Ran-binding protein 17 TPR repeats" evidence="9">
    <location>
        <begin position="473"/>
        <end position="745"/>
    </location>
</feature>
<dbReference type="WBParaSite" id="TREG1_78920.1">
    <property type="protein sequence ID" value="TREG1_78920.1"/>
    <property type="gene ID" value="TREG1_78920"/>
</dbReference>
<evidence type="ECO:0000256" key="4">
    <source>
        <dbReference type="ARBA" id="ARBA00022448"/>
    </source>
</evidence>
<organism evidence="10 11">
    <name type="scientific">Trichobilharzia regenti</name>
    <name type="common">Nasal bird schistosome</name>
    <dbReference type="NCBI Taxonomy" id="157069"/>
    <lineage>
        <taxon>Eukaryota</taxon>
        <taxon>Metazoa</taxon>
        <taxon>Spiralia</taxon>
        <taxon>Lophotrochozoa</taxon>
        <taxon>Platyhelminthes</taxon>
        <taxon>Trematoda</taxon>
        <taxon>Digenea</taxon>
        <taxon>Strigeidida</taxon>
        <taxon>Schistosomatoidea</taxon>
        <taxon>Schistosomatidae</taxon>
        <taxon>Trichobilharzia</taxon>
    </lineage>
</organism>
<feature type="compositionally biased region" description="Low complexity" evidence="8">
    <location>
        <begin position="265"/>
        <end position="274"/>
    </location>
</feature>
<evidence type="ECO:0000256" key="3">
    <source>
        <dbReference type="ARBA" id="ARBA00009466"/>
    </source>
</evidence>
<keyword evidence="4" id="KW-0813">Transport</keyword>
<keyword evidence="7" id="KW-0539">Nucleus</keyword>
<evidence type="ECO:0000256" key="2">
    <source>
        <dbReference type="ARBA" id="ARBA00004496"/>
    </source>
</evidence>
<reference evidence="11" key="2">
    <citation type="submission" date="2023-11" db="UniProtKB">
        <authorList>
            <consortium name="WormBaseParasite"/>
        </authorList>
    </citation>
    <scope>IDENTIFICATION</scope>
</reference>
<dbReference type="PANTHER" id="PTHR12596:SF2">
    <property type="entry name" value="EXPORTIN-7 ISOFORM X1"/>
    <property type="match status" value="1"/>
</dbReference>
<comment type="subcellular location">
    <subcellularLocation>
        <location evidence="2">Cytoplasm</location>
    </subcellularLocation>
    <subcellularLocation>
        <location evidence="1">Nucleus</location>
    </subcellularLocation>
</comment>
<dbReference type="GO" id="GO:0005737">
    <property type="term" value="C:cytoplasm"/>
    <property type="evidence" value="ECO:0007669"/>
    <property type="project" value="UniProtKB-SubCell"/>
</dbReference>
<evidence type="ECO:0000313" key="11">
    <source>
        <dbReference type="WBParaSite" id="TREG1_78920.1"/>
    </source>
</evidence>
<proteinExistence type="inferred from homology"/>
<evidence type="ECO:0000256" key="8">
    <source>
        <dbReference type="SAM" id="MobiDB-lite"/>
    </source>
</evidence>
<dbReference type="Proteomes" id="UP000050795">
    <property type="component" value="Unassembled WGS sequence"/>
</dbReference>
<evidence type="ECO:0000256" key="6">
    <source>
        <dbReference type="ARBA" id="ARBA00022927"/>
    </source>
</evidence>
<evidence type="ECO:0000256" key="7">
    <source>
        <dbReference type="ARBA" id="ARBA00023242"/>
    </source>
</evidence>
<dbReference type="GO" id="GO:0006611">
    <property type="term" value="P:protein export from nucleus"/>
    <property type="evidence" value="ECO:0007669"/>
    <property type="project" value="TreeGrafter"/>
</dbReference>
<dbReference type="PANTHER" id="PTHR12596">
    <property type="entry name" value="EXPORTIN 4,7-RELATED"/>
    <property type="match status" value="1"/>
</dbReference>
<dbReference type="InterPro" id="IPR057947">
    <property type="entry name" value="TPR_XPO7/RBP17"/>
</dbReference>
<evidence type="ECO:0000259" key="9">
    <source>
        <dbReference type="Pfam" id="PF25795"/>
    </source>
</evidence>
<sequence length="1301" mass="146231">MSDIFPLTSNIPGNIHSNFDQSSCRSRLALTMNDNQHIMQKRGKIGDSSTEIFIDFRIMKSKYTIIRVLSQRNSIYHSDITRGIFLQRKRSSSFRDLLLLPIFRLGLNLLRDADRNLASLDLNNSEQHGLLSQCLHACSGAVCDGSSSSGNCLDDLVVVQIPTSWRSIFLDSDTIPLFFRMYRNLSPDLSVLALSCLIQISSIRRSLFTNAERSIFLAQIVSGCRSILLSVCGNSTQTTTTTTTTTASPTVIGSPLNRHVNTTPNTTDKTNSSSMNNNNEACNLMNNPEAYHEFCVLLSRLKCSYQLNELLVLSDYSSFIELLTIFTVHSIKVCNDECSQNSLHYLLALWQRLVASIPYVHPPDSHLLDTVTPQVVNAYIQSCLSTIPNYMNQASIHISRESIRSEKKSTEFNAYSSWCTDTLSKPMYANCFVSSNQSRNHNHHNNNNCGSNNTCTNANISEEVEEENNLSLKSECLLDDWITLSQQLDRFGTIGRCEYEKTCSIIIPLFDEYASSLEKAFNILTSNSNNNNSGNMTMNDSHLEHVLRLEEHRLAWLVYMVGALISGRVGYVDAESECDGELICRVLQLVRLTTNFITSYTPAASAISNHHTNGMLTTTTTTAAITQSPSMIRLELAVLRFFEQLRRVYIGENVGRLSKFYQYLSEKLGISDEMMMLGVFTNKILTNLKYWSNCEAVLQRTLNLLSELSMGFSAMRKLLRLDDIQFMLVNHTPEYFPFLLSTSNTAIPQSSTISRLRTTFYASLSRLLMVDLGEDEEQFLNFVSPLTRVTNQLIIALLSGDPSNLSQELTKISIIGLARDVRGISCSLNTKTSYQMLIDWIYPSGLQLFNRALDLWPLDHNISVPIFKTLTELVHNRNGRLLYDTTIPIAYLLFTHVSKLLYNFGLQILANLCQIPKHSMYEMKLKPIMSALNLLKMCLGGCVINFGVFSLFHDDSLERAMEIGVQLLLSLSDSELHDHTKLALCHFGLLEHMFNEHIIFVASLGTPILLHFLKTIASNLTSLDPGISEVCCVCLDSFLTHLFKLVQRQQRFSRINTANNSSNSNNNNNSLYLLNLNVDNNSNNSNINNNSNVMKPNDNSNNELLMSHLILGKGGASNHAVWSSRATLASTNLLNLLVMNNATTTTTVPGNLESLEMQSGVTLLRRILILLLSSVMQEDCRCQWSMSRPLLPLILLNQQYYAELRNCVITGLPLDRQESVTKLFDKLMEDVECHVTLKNRDKFTQNLSSFKHALGDFIKKMNSKPDNGITECAEQTECSNYEPYICLGSAILQAGEQLLCI</sequence>
<dbReference type="SUPFAM" id="SSF48371">
    <property type="entry name" value="ARM repeat"/>
    <property type="match status" value="1"/>
</dbReference>
<dbReference type="GO" id="GO:0005643">
    <property type="term" value="C:nuclear pore"/>
    <property type="evidence" value="ECO:0007669"/>
    <property type="project" value="TreeGrafter"/>
</dbReference>
<dbReference type="InterPro" id="IPR016024">
    <property type="entry name" value="ARM-type_fold"/>
</dbReference>
<keyword evidence="5" id="KW-0963">Cytoplasm</keyword>
<accession>A0AA85KB64</accession>
<dbReference type="GO" id="GO:0005049">
    <property type="term" value="F:nuclear export signal receptor activity"/>
    <property type="evidence" value="ECO:0007669"/>
    <property type="project" value="InterPro"/>
</dbReference>
<feature type="region of interest" description="Disordered" evidence="8">
    <location>
        <begin position="253"/>
        <end position="274"/>
    </location>
</feature>
<keyword evidence="10" id="KW-1185">Reference proteome</keyword>
<dbReference type="Pfam" id="PF25795">
    <property type="entry name" value="TPR_XPO7"/>
    <property type="match status" value="1"/>
</dbReference>
<comment type="similarity">
    <text evidence="3">Belongs to the exportin family.</text>
</comment>
<protein>
    <recommendedName>
        <fullName evidence="9">Exportin-7/Ran-binding protein 17 TPR repeats domain-containing protein</fullName>
    </recommendedName>
</protein>
<evidence type="ECO:0000313" key="10">
    <source>
        <dbReference type="Proteomes" id="UP000050795"/>
    </source>
</evidence>
<keyword evidence="6" id="KW-0653">Protein transport</keyword>
<name>A0AA85KB64_TRIRE</name>